<proteinExistence type="predicted"/>
<organism evidence="1">
    <name type="scientific">Anguilla anguilla</name>
    <name type="common">European freshwater eel</name>
    <name type="synonym">Muraena anguilla</name>
    <dbReference type="NCBI Taxonomy" id="7936"/>
    <lineage>
        <taxon>Eukaryota</taxon>
        <taxon>Metazoa</taxon>
        <taxon>Chordata</taxon>
        <taxon>Craniata</taxon>
        <taxon>Vertebrata</taxon>
        <taxon>Euteleostomi</taxon>
        <taxon>Actinopterygii</taxon>
        <taxon>Neopterygii</taxon>
        <taxon>Teleostei</taxon>
        <taxon>Anguilliformes</taxon>
        <taxon>Anguillidae</taxon>
        <taxon>Anguilla</taxon>
    </lineage>
</organism>
<reference evidence="1" key="1">
    <citation type="submission" date="2014-11" db="EMBL/GenBank/DDBJ databases">
        <authorList>
            <person name="Amaro Gonzalez C."/>
        </authorList>
    </citation>
    <scope>NUCLEOTIDE SEQUENCE</scope>
</reference>
<sequence length="48" mass="5925">MREKTHPQPPPNVYHPTLVMHCSHFAPERSPHISRKWRWRQREHSFPN</sequence>
<accession>A0A0E9W2N5</accession>
<reference evidence="1" key="2">
    <citation type="journal article" date="2015" name="Fish Shellfish Immunol.">
        <title>Early steps in the European eel (Anguilla anguilla)-Vibrio vulnificus interaction in the gills: Role of the RtxA13 toxin.</title>
        <authorList>
            <person name="Callol A."/>
            <person name="Pajuelo D."/>
            <person name="Ebbesson L."/>
            <person name="Teles M."/>
            <person name="MacKenzie S."/>
            <person name="Amaro C."/>
        </authorList>
    </citation>
    <scope>NUCLEOTIDE SEQUENCE</scope>
</reference>
<protein>
    <submittedName>
        <fullName evidence="1">Uncharacterized protein</fullName>
    </submittedName>
</protein>
<dbReference type="EMBL" id="GBXM01024777">
    <property type="protein sequence ID" value="JAH83800.1"/>
    <property type="molecule type" value="Transcribed_RNA"/>
</dbReference>
<name>A0A0E9W2N5_ANGAN</name>
<evidence type="ECO:0000313" key="1">
    <source>
        <dbReference type="EMBL" id="JAH83800.1"/>
    </source>
</evidence>
<dbReference type="AlphaFoldDB" id="A0A0E9W2N5"/>